<comment type="caution">
    <text evidence="2">The sequence shown here is derived from an EMBL/GenBank/DDBJ whole genome shotgun (WGS) entry which is preliminary data.</text>
</comment>
<reference evidence="2 3" key="1">
    <citation type="submission" date="2020-12" db="EMBL/GenBank/DDBJ databases">
        <title>Concerted genomic and epigenomic changes stabilize Arabidopsis allopolyploids.</title>
        <authorList>
            <person name="Chen Z."/>
        </authorList>
    </citation>
    <scope>NUCLEOTIDE SEQUENCE [LARGE SCALE GENOMIC DNA]</scope>
    <source>
        <strain evidence="2">Allo738</strain>
        <tissue evidence="2">Leaf</tissue>
    </source>
</reference>
<name>A0A8T1XRP7_9BRAS</name>
<keyword evidence="3" id="KW-1185">Reference proteome</keyword>
<evidence type="ECO:0000256" key="1">
    <source>
        <dbReference type="SAM" id="MobiDB-lite"/>
    </source>
</evidence>
<dbReference type="AlphaFoldDB" id="A0A8T1XRP7"/>
<accession>A0A8T1XRP7</accession>
<evidence type="ECO:0000313" key="3">
    <source>
        <dbReference type="Proteomes" id="UP000694240"/>
    </source>
</evidence>
<feature type="region of interest" description="Disordered" evidence="1">
    <location>
        <begin position="1"/>
        <end position="29"/>
    </location>
</feature>
<organism evidence="2 3">
    <name type="scientific">Arabidopsis thaliana x Arabidopsis arenosa</name>
    <dbReference type="NCBI Taxonomy" id="1240361"/>
    <lineage>
        <taxon>Eukaryota</taxon>
        <taxon>Viridiplantae</taxon>
        <taxon>Streptophyta</taxon>
        <taxon>Embryophyta</taxon>
        <taxon>Tracheophyta</taxon>
        <taxon>Spermatophyta</taxon>
        <taxon>Magnoliopsida</taxon>
        <taxon>eudicotyledons</taxon>
        <taxon>Gunneridae</taxon>
        <taxon>Pentapetalae</taxon>
        <taxon>rosids</taxon>
        <taxon>malvids</taxon>
        <taxon>Brassicales</taxon>
        <taxon>Brassicaceae</taxon>
        <taxon>Camelineae</taxon>
        <taxon>Arabidopsis</taxon>
    </lineage>
</organism>
<proteinExistence type="predicted"/>
<sequence>MKKDEKNSSAGRTICTGDDSVRGSPSENLETQKLQDGEWASLSGGYMPYSSMCLHILNAILYHRWILNIVESFHLLFLRRMKKYGLQILLVKASLIPMLSTSFPFGIKTSSIDFKIKTIEETRLKTVIYVDAFVHMLTEIMDGDAMRRRNT</sequence>
<dbReference type="Proteomes" id="UP000694240">
    <property type="component" value="Chromosome 13"/>
</dbReference>
<dbReference type="EMBL" id="JAEFBK010000013">
    <property type="protein sequence ID" value="KAG7533891.1"/>
    <property type="molecule type" value="Genomic_DNA"/>
</dbReference>
<gene>
    <name evidence="2" type="ORF">ISN45_Aa08g014860</name>
</gene>
<protein>
    <submittedName>
        <fullName evidence="2">Uncharacterized protein</fullName>
    </submittedName>
</protein>
<evidence type="ECO:0000313" key="2">
    <source>
        <dbReference type="EMBL" id="KAG7533891.1"/>
    </source>
</evidence>